<sequence length="246" mass="27515">MYRIGPIGRKSNLHYREKCLIGLVLATLCLLCFAGIFLLPDNFGSERVLRVYKQFQKAGPEIFIPAPPLAMHGSKDKDPHFLDDRQKLEAKIKEELGEILDRPQLQQNQIPNEELPQQSDDNDQQQQGAAPPHLDTNGVVIGTSQTADPTHNDDLPVLDNNNLPVGNVNIQLPLGGHADNDAAAEEKRIKIKEMSDIERFQGKRIVIVFEFCVEEAFSVTTIVLQKLEGEAKNTCRTLPFVNFASH</sequence>
<organism evidence="3 4">
    <name type="scientific">Glossina pallidipes</name>
    <name type="common">Tsetse fly</name>
    <dbReference type="NCBI Taxonomy" id="7398"/>
    <lineage>
        <taxon>Eukaryota</taxon>
        <taxon>Metazoa</taxon>
        <taxon>Ecdysozoa</taxon>
        <taxon>Arthropoda</taxon>
        <taxon>Hexapoda</taxon>
        <taxon>Insecta</taxon>
        <taxon>Pterygota</taxon>
        <taxon>Neoptera</taxon>
        <taxon>Endopterygota</taxon>
        <taxon>Diptera</taxon>
        <taxon>Brachycera</taxon>
        <taxon>Muscomorpha</taxon>
        <taxon>Hippoboscoidea</taxon>
        <taxon>Glossinidae</taxon>
        <taxon>Glossina</taxon>
    </lineage>
</organism>
<dbReference type="VEuPathDB" id="VectorBase:GPAI042407"/>
<accession>A0A1B0ADQ1</accession>
<reference evidence="3" key="2">
    <citation type="submission" date="2020-05" db="UniProtKB">
        <authorList>
            <consortium name="EnsemblMetazoa"/>
        </authorList>
    </citation>
    <scope>IDENTIFICATION</scope>
    <source>
        <strain evidence="3">IAEA</strain>
    </source>
</reference>
<dbReference type="AlphaFoldDB" id="A0A1B0ADQ1"/>
<dbReference type="STRING" id="7398.A0A1B0ADQ1"/>
<feature type="transmembrane region" description="Helical" evidence="2">
    <location>
        <begin position="20"/>
        <end position="39"/>
    </location>
</feature>
<name>A0A1B0ADQ1_GLOPL</name>
<proteinExistence type="predicted"/>
<evidence type="ECO:0000256" key="2">
    <source>
        <dbReference type="SAM" id="Phobius"/>
    </source>
</evidence>
<keyword evidence="2" id="KW-0812">Transmembrane</keyword>
<dbReference type="EnsemblMetazoa" id="GPAI042407-RA">
    <property type="protein sequence ID" value="GPAI042407-PA"/>
    <property type="gene ID" value="GPAI042407"/>
</dbReference>
<keyword evidence="2" id="KW-0472">Membrane</keyword>
<feature type="region of interest" description="Disordered" evidence="1">
    <location>
        <begin position="114"/>
        <end position="149"/>
    </location>
</feature>
<evidence type="ECO:0000256" key="1">
    <source>
        <dbReference type="SAM" id="MobiDB-lite"/>
    </source>
</evidence>
<keyword evidence="4" id="KW-1185">Reference proteome</keyword>
<evidence type="ECO:0000313" key="3">
    <source>
        <dbReference type="EnsemblMetazoa" id="GPAI042407-PA"/>
    </source>
</evidence>
<evidence type="ECO:0000313" key="4">
    <source>
        <dbReference type="Proteomes" id="UP000092445"/>
    </source>
</evidence>
<reference evidence="4" key="1">
    <citation type="submission" date="2014-03" db="EMBL/GenBank/DDBJ databases">
        <authorList>
            <person name="Aksoy S."/>
            <person name="Warren W."/>
            <person name="Wilson R.K."/>
        </authorList>
    </citation>
    <scope>NUCLEOTIDE SEQUENCE [LARGE SCALE GENOMIC DNA]</scope>
    <source>
        <strain evidence="4">IAEA</strain>
    </source>
</reference>
<dbReference type="Proteomes" id="UP000092445">
    <property type="component" value="Unassembled WGS sequence"/>
</dbReference>
<keyword evidence="2" id="KW-1133">Transmembrane helix</keyword>
<protein>
    <submittedName>
        <fullName evidence="3">Uncharacterized protein</fullName>
    </submittedName>
</protein>